<evidence type="ECO:0000313" key="2">
    <source>
        <dbReference type="EMBL" id="SVC37555.1"/>
    </source>
</evidence>
<feature type="region of interest" description="Disordered" evidence="1">
    <location>
        <begin position="1"/>
        <end position="27"/>
    </location>
</feature>
<sequence>VGGGISGASSDFDSFMYHDGQTPPTKAEAEAELARLNKKYNAEKYQRDRQPEYPSVLECLHAILDDDLTTLQAKRKLVKEKYPKP</sequence>
<organism evidence="2">
    <name type="scientific">marine metagenome</name>
    <dbReference type="NCBI Taxonomy" id="408172"/>
    <lineage>
        <taxon>unclassified sequences</taxon>
        <taxon>metagenomes</taxon>
        <taxon>ecological metagenomes</taxon>
    </lineage>
</organism>
<dbReference type="AlphaFoldDB" id="A0A382LP85"/>
<feature type="non-terminal residue" evidence="2">
    <location>
        <position position="1"/>
    </location>
</feature>
<name>A0A382LP85_9ZZZZ</name>
<protein>
    <submittedName>
        <fullName evidence="2">Uncharacterized protein</fullName>
    </submittedName>
</protein>
<dbReference type="EMBL" id="UINC01087841">
    <property type="protein sequence ID" value="SVC37555.1"/>
    <property type="molecule type" value="Genomic_DNA"/>
</dbReference>
<proteinExistence type="predicted"/>
<evidence type="ECO:0000256" key="1">
    <source>
        <dbReference type="SAM" id="MobiDB-lite"/>
    </source>
</evidence>
<reference evidence="2" key="1">
    <citation type="submission" date="2018-05" db="EMBL/GenBank/DDBJ databases">
        <authorList>
            <person name="Lanie J.A."/>
            <person name="Ng W.-L."/>
            <person name="Kazmierczak K.M."/>
            <person name="Andrzejewski T.M."/>
            <person name="Davidsen T.M."/>
            <person name="Wayne K.J."/>
            <person name="Tettelin H."/>
            <person name="Glass J.I."/>
            <person name="Rusch D."/>
            <person name="Podicherti R."/>
            <person name="Tsui H.-C.T."/>
            <person name="Winkler M.E."/>
        </authorList>
    </citation>
    <scope>NUCLEOTIDE SEQUENCE</scope>
</reference>
<gene>
    <name evidence="2" type="ORF">METZ01_LOCUS290409</name>
</gene>
<accession>A0A382LP85</accession>